<dbReference type="SUPFAM" id="SSF51182">
    <property type="entry name" value="RmlC-like cupins"/>
    <property type="match status" value="1"/>
</dbReference>
<keyword evidence="19" id="KW-1185">Reference proteome</keyword>
<name>A0A4X2KVD9_VOMUR</name>
<protein>
    <recommendedName>
        <fullName evidence="5 12">Mannose-6-phosphate isomerase</fullName>
        <ecNumber evidence="4 12">5.3.1.8</ecNumber>
    </recommendedName>
</protein>
<keyword evidence="6 11" id="KW-0479">Metal-binding</keyword>
<dbReference type="CTD" id="4351"/>
<evidence type="ECO:0000256" key="9">
    <source>
        <dbReference type="ARBA" id="ARBA00043915"/>
    </source>
</evidence>
<dbReference type="OrthoDB" id="6605218at2759"/>
<feature type="domain" description="Phosphomannose isomerase type I catalytic" evidence="16">
    <location>
        <begin position="45"/>
        <end position="192"/>
    </location>
</feature>
<reference evidence="19" key="1">
    <citation type="submission" date="2018-12" db="EMBL/GenBank/DDBJ databases">
        <authorList>
            <person name="Yazar S."/>
        </authorList>
    </citation>
    <scope>NUCLEOTIDE SEQUENCE [LARGE SCALE GENOMIC DNA]</scope>
</reference>
<evidence type="ECO:0000256" key="1">
    <source>
        <dbReference type="ARBA" id="ARBA00000757"/>
    </source>
</evidence>
<evidence type="ECO:0000256" key="2">
    <source>
        <dbReference type="ARBA" id="ARBA00004666"/>
    </source>
</evidence>
<evidence type="ECO:0000256" key="13">
    <source>
        <dbReference type="RuleBase" id="RU004189"/>
    </source>
</evidence>
<dbReference type="GO" id="GO:0061611">
    <property type="term" value="P:mannose to fructose-6-phosphate catabolic process"/>
    <property type="evidence" value="ECO:0007669"/>
    <property type="project" value="Ensembl"/>
</dbReference>
<comment type="pathway">
    <text evidence="2 14">Nucleotide-sugar biosynthesis; GDP-alpha-D-mannose biosynthesis; alpha-D-mannose 1-phosphate from D-fructose 6-phosphate: step 1/2.</text>
</comment>
<dbReference type="GO" id="GO:0005829">
    <property type="term" value="C:cytosol"/>
    <property type="evidence" value="ECO:0007669"/>
    <property type="project" value="Ensembl"/>
</dbReference>
<reference evidence="18" key="2">
    <citation type="submission" date="2025-08" db="UniProtKB">
        <authorList>
            <consortium name="Ensembl"/>
        </authorList>
    </citation>
    <scope>IDENTIFICATION</scope>
</reference>
<dbReference type="FunFam" id="1.10.441.10:FF:000001">
    <property type="entry name" value="Mannose-6-phosphate isomerase"/>
    <property type="match status" value="1"/>
</dbReference>
<dbReference type="GO" id="GO:0004476">
    <property type="term" value="F:mannose-6-phosphate isomerase activity"/>
    <property type="evidence" value="ECO:0007669"/>
    <property type="project" value="UniProtKB-EC"/>
</dbReference>
<dbReference type="GO" id="GO:0008270">
    <property type="term" value="F:zinc ion binding"/>
    <property type="evidence" value="ECO:0007669"/>
    <property type="project" value="InterPro"/>
</dbReference>
<dbReference type="InterPro" id="IPR046456">
    <property type="entry name" value="PMI_typeI_C"/>
</dbReference>
<dbReference type="GO" id="GO:0061729">
    <property type="term" value="P:GDP-D-mannose biosynthetic process from fructose-6-phosphate"/>
    <property type="evidence" value="ECO:0007669"/>
    <property type="project" value="Ensembl"/>
</dbReference>
<feature type="active site" evidence="10">
    <location>
        <position position="333"/>
    </location>
</feature>
<evidence type="ECO:0000256" key="6">
    <source>
        <dbReference type="ARBA" id="ARBA00022723"/>
    </source>
</evidence>
<evidence type="ECO:0000259" key="16">
    <source>
        <dbReference type="Pfam" id="PF20511"/>
    </source>
</evidence>
<evidence type="ECO:0000256" key="4">
    <source>
        <dbReference type="ARBA" id="ARBA00011956"/>
    </source>
</evidence>
<dbReference type="GeneTree" id="ENSGT00390000016075"/>
<comment type="catalytic activity">
    <reaction evidence="1 12">
        <text>D-mannose 6-phosphate = D-fructose 6-phosphate</text>
        <dbReference type="Rhea" id="RHEA:12356"/>
        <dbReference type="ChEBI" id="CHEBI:58735"/>
        <dbReference type="ChEBI" id="CHEBI:61527"/>
        <dbReference type="EC" id="5.3.1.8"/>
    </reaction>
</comment>
<dbReference type="OMA" id="DIGLFCG"/>
<evidence type="ECO:0000256" key="12">
    <source>
        <dbReference type="RuleBase" id="RU000611"/>
    </source>
</evidence>
<feature type="binding site" evidence="11">
    <location>
        <position position="148"/>
    </location>
    <ligand>
        <name>Zn(2+)</name>
        <dbReference type="ChEBI" id="CHEBI:29105"/>
    </ligand>
</feature>
<dbReference type="InterPro" id="IPR018050">
    <property type="entry name" value="Pmannose_isomerase-type1_CS"/>
</dbReference>
<evidence type="ECO:0000313" key="19">
    <source>
        <dbReference type="Proteomes" id="UP000314987"/>
    </source>
</evidence>
<evidence type="ECO:0000259" key="15">
    <source>
        <dbReference type="Pfam" id="PF01238"/>
    </source>
</evidence>
<feature type="domain" description="Phosphomannose isomerase type I C-terminal" evidence="15">
    <location>
        <begin position="375"/>
        <end position="416"/>
    </location>
</feature>
<dbReference type="PANTHER" id="PTHR10309">
    <property type="entry name" value="MANNOSE-6-PHOSPHATE ISOMERASE"/>
    <property type="match status" value="1"/>
</dbReference>
<comment type="function">
    <text evidence="9">Isomerase that catalyzes the interconversion of fructose-6-P and mannose-6-P and has a critical role in the supply of D-mannose derivatives required for many eukaryotic glycosylation reactions.</text>
</comment>
<feature type="binding site" evidence="11">
    <location>
        <position position="314"/>
    </location>
    <ligand>
        <name>Zn(2+)</name>
        <dbReference type="ChEBI" id="CHEBI:29105"/>
    </ligand>
</feature>
<dbReference type="FunFam" id="2.60.120.10:FF:000044">
    <property type="entry name" value="Mannose-6-phosphate isomerase"/>
    <property type="match status" value="1"/>
</dbReference>
<comment type="similarity">
    <text evidence="3 13">Belongs to the mannose-6-phosphate isomerase type 1 family.</text>
</comment>
<dbReference type="RefSeq" id="XP_027714031.1">
    <property type="nucleotide sequence ID" value="XM_027858230.1"/>
</dbReference>
<dbReference type="Ensembl" id="ENSVURT00010017802.1">
    <property type="protein sequence ID" value="ENSVURP00010015663.1"/>
    <property type="gene ID" value="ENSVURG00010011987.1"/>
</dbReference>
<feature type="binding site" evidence="11">
    <location>
        <position position="175"/>
    </location>
    <ligand>
        <name>Zn(2+)</name>
        <dbReference type="ChEBI" id="CHEBI:29105"/>
    </ligand>
</feature>
<evidence type="ECO:0000256" key="7">
    <source>
        <dbReference type="ARBA" id="ARBA00022833"/>
    </source>
</evidence>
<evidence type="ECO:0000256" key="5">
    <source>
        <dbReference type="ARBA" id="ARBA00018236"/>
    </source>
</evidence>
<organism evidence="18 19">
    <name type="scientific">Vombatus ursinus</name>
    <name type="common">Common wombat</name>
    <dbReference type="NCBI Taxonomy" id="29139"/>
    <lineage>
        <taxon>Eukaryota</taxon>
        <taxon>Metazoa</taxon>
        <taxon>Chordata</taxon>
        <taxon>Craniata</taxon>
        <taxon>Vertebrata</taxon>
        <taxon>Euteleostomi</taxon>
        <taxon>Mammalia</taxon>
        <taxon>Metatheria</taxon>
        <taxon>Diprotodontia</taxon>
        <taxon>Vombatidae</taxon>
        <taxon>Vombatus</taxon>
    </lineage>
</organism>
<dbReference type="Pfam" id="PF20512">
    <property type="entry name" value="PMI_typeI_hel"/>
    <property type="match status" value="1"/>
</dbReference>
<dbReference type="PRINTS" id="PR00714">
    <property type="entry name" value="MAN6PISMRASE"/>
</dbReference>
<sequence>MRFQRHLRRKRPPPGQVGTFATCHLRAKMLREFPQVLLPGSVKVFLLSCPVQHYAWGKVGFSSEVAQLLASSDPMMVQIEEDKPYAEMWMGTHPRGDAVILDTDISEKTLGKWIANNLPCLGQSVKKTYGDLPFLFKVLSVNTALSIQAHPSKELAAKLHAQAPEHYPDNNHKPEMAIALTPFQALCGFRPVQEIVDFFQKVPELRLLIGSKAAEQLEQSMGQDLQTISSALRVCFTKMMKSEKGDFEEQLNILVKRVSQEVAEGKDVTACNGELLLRLHGQYPGDIGCFVIYFLNLVMLQPGEAIFLEANEPHAYLNGDCVECMACSDNTVRAGLTPKFIDVTTLCDMLNYTPAPRSSKLFSPVVDEVDPYVSIYNPPIPEFAVLQIKVPSTTRFYVVTNIESASILLVVKGKAKGNPSVSKSELSLQRGTVVFIAADEFLSLELSPGQDLLMFRACCLL</sequence>
<dbReference type="InterPro" id="IPR046458">
    <property type="entry name" value="PMI_typeI_hel"/>
</dbReference>
<dbReference type="InterPro" id="IPR011051">
    <property type="entry name" value="RmlC_Cupin_sf"/>
</dbReference>
<dbReference type="EC" id="5.3.1.8" evidence="4 12"/>
<evidence type="ECO:0000256" key="14">
    <source>
        <dbReference type="RuleBase" id="RU004248"/>
    </source>
</evidence>
<evidence type="ECO:0000256" key="8">
    <source>
        <dbReference type="ARBA" id="ARBA00023235"/>
    </source>
</evidence>
<feature type="domain" description="Phosphomannose isomerase type I helical insertion" evidence="17">
    <location>
        <begin position="208"/>
        <end position="295"/>
    </location>
</feature>
<reference evidence="18" key="3">
    <citation type="submission" date="2025-09" db="UniProtKB">
        <authorList>
            <consortium name="Ensembl"/>
        </authorList>
    </citation>
    <scope>IDENTIFICATION</scope>
</reference>
<dbReference type="STRING" id="29139.ENSVURP00010015663"/>
<proteinExistence type="inferred from homology"/>
<dbReference type="GeneID" id="114040205"/>
<dbReference type="PANTHER" id="PTHR10309:SF0">
    <property type="entry name" value="MANNOSE-6-PHOSPHATE ISOMERASE"/>
    <property type="match status" value="1"/>
</dbReference>
<evidence type="ECO:0000256" key="3">
    <source>
        <dbReference type="ARBA" id="ARBA00010772"/>
    </source>
</evidence>
<dbReference type="UniPathway" id="UPA00126">
    <property type="reaction ID" value="UER00423"/>
</dbReference>
<evidence type="ECO:0000259" key="17">
    <source>
        <dbReference type="Pfam" id="PF20512"/>
    </source>
</evidence>
<evidence type="ECO:0000313" key="18">
    <source>
        <dbReference type="Ensembl" id="ENSVURP00010015663.1"/>
    </source>
</evidence>
<dbReference type="AlphaFoldDB" id="A0A4X2KVD9"/>
<evidence type="ECO:0000256" key="10">
    <source>
        <dbReference type="PIRSR" id="PIRSR001480-1"/>
    </source>
</evidence>
<keyword evidence="8 12" id="KW-0413">Isomerase</keyword>
<comment type="cofactor">
    <cofactor evidence="11 12">
        <name>Zn(2+)</name>
        <dbReference type="ChEBI" id="CHEBI:29105"/>
    </cofactor>
    <text evidence="11 12">Binds 1 zinc ion per subunit.</text>
</comment>
<gene>
    <name evidence="18" type="primary">MPI</name>
</gene>
<evidence type="ECO:0000256" key="11">
    <source>
        <dbReference type="PIRSR" id="PIRSR001480-2"/>
    </source>
</evidence>
<keyword evidence="7 11" id="KW-0862">Zinc</keyword>
<dbReference type="InterPro" id="IPR016305">
    <property type="entry name" value="Mannose-6-P_Isomerase"/>
</dbReference>
<accession>A0A4X2KVD9</accession>
<dbReference type="Pfam" id="PF20511">
    <property type="entry name" value="PMI_typeI_cat"/>
    <property type="match status" value="1"/>
</dbReference>
<dbReference type="CDD" id="cd07011">
    <property type="entry name" value="cupin_PMI_type_I_N"/>
    <property type="match status" value="1"/>
</dbReference>
<dbReference type="InterPro" id="IPR046457">
    <property type="entry name" value="PMI_typeI_cat"/>
</dbReference>
<dbReference type="Pfam" id="PF01238">
    <property type="entry name" value="PMI_typeI_C"/>
    <property type="match status" value="1"/>
</dbReference>
<dbReference type="Proteomes" id="UP000314987">
    <property type="component" value="Unassembled WGS sequence"/>
</dbReference>
<dbReference type="Gene3D" id="2.60.120.10">
    <property type="entry name" value="Jelly Rolls"/>
    <property type="match status" value="2"/>
</dbReference>
<dbReference type="Gene3D" id="1.10.441.10">
    <property type="entry name" value="Phosphomannose Isomerase, domain 2"/>
    <property type="match status" value="1"/>
</dbReference>
<dbReference type="NCBIfam" id="TIGR00218">
    <property type="entry name" value="manA"/>
    <property type="match status" value="1"/>
</dbReference>
<dbReference type="PROSITE" id="PS00965">
    <property type="entry name" value="PMI_I_1"/>
    <property type="match status" value="1"/>
</dbReference>
<feature type="binding site" evidence="11">
    <location>
        <position position="150"/>
    </location>
    <ligand>
        <name>Zn(2+)</name>
        <dbReference type="ChEBI" id="CHEBI:29105"/>
    </ligand>
</feature>
<dbReference type="PROSITE" id="PS00966">
    <property type="entry name" value="PMI_I_2"/>
    <property type="match status" value="1"/>
</dbReference>
<dbReference type="PIRSF" id="PIRSF001480">
    <property type="entry name" value="Mannose-6-phosphate_isomerase"/>
    <property type="match status" value="1"/>
</dbReference>
<dbReference type="InterPro" id="IPR014710">
    <property type="entry name" value="RmlC-like_jellyroll"/>
</dbReference>
<dbReference type="InterPro" id="IPR001250">
    <property type="entry name" value="Man6P_Isoase-1"/>
</dbReference>